<accession>A0AAV4PSN9</accession>
<evidence type="ECO:0000256" key="1">
    <source>
        <dbReference type="SAM" id="MobiDB-lite"/>
    </source>
</evidence>
<evidence type="ECO:0000313" key="3">
    <source>
        <dbReference type="Proteomes" id="UP001054837"/>
    </source>
</evidence>
<dbReference type="AlphaFoldDB" id="A0AAV4PSN9"/>
<keyword evidence="3" id="KW-1185">Reference proteome</keyword>
<keyword evidence="2" id="KW-0503">Monooxygenase</keyword>
<evidence type="ECO:0000313" key="2">
    <source>
        <dbReference type="EMBL" id="GIX99360.1"/>
    </source>
</evidence>
<organism evidence="2 3">
    <name type="scientific">Caerostris darwini</name>
    <dbReference type="NCBI Taxonomy" id="1538125"/>
    <lineage>
        <taxon>Eukaryota</taxon>
        <taxon>Metazoa</taxon>
        <taxon>Ecdysozoa</taxon>
        <taxon>Arthropoda</taxon>
        <taxon>Chelicerata</taxon>
        <taxon>Arachnida</taxon>
        <taxon>Araneae</taxon>
        <taxon>Araneomorphae</taxon>
        <taxon>Entelegynae</taxon>
        <taxon>Araneoidea</taxon>
        <taxon>Araneidae</taxon>
        <taxon>Caerostris</taxon>
    </lineage>
</organism>
<name>A0AAV4PSN9_9ARAC</name>
<feature type="region of interest" description="Disordered" evidence="1">
    <location>
        <begin position="1"/>
        <end position="38"/>
    </location>
</feature>
<reference evidence="2 3" key="1">
    <citation type="submission" date="2021-06" db="EMBL/GenBank/DDBJ databases">
        <title>Caerostris darwini draft genome.</title>
        <authorList>
            <person name="Kono N."/>
            <person name="Arakawa K."/>
        </authorList>
    </citation>
    <scope>NUCLEOTIDE SEQUENCE [LARGE SCALE GENOMIC DNA]</scope>
</reference>
<proteinExistence type="predicted"/>
<gene>
    <name evidence="2" type="primary">Fmo5_6</name>
    <name evidence="2" type="ORF">CDAR_470251</name>
</gene>
<dbReference type="EMBL" id="BPLQ01003292">
    <property type="protein sequence ID" value="GIX99360.1"/>
    <property type="molecule type" value="Genomic_DNA"/>
</dbReference>
<keyword evidence="2" id="KW-0560">Oxidoreductase</keyword>
<protein>
    <submittedName>
        <fullName evidence="2">Flavin-containing monooxygenase</fullName>
    </submittedName>
</protein>
<dbReference type="Proteomes" id="UP001054837">
    <property type="component" value="Unassembled WGS sequence"/>
</dbReference>
<sequence length="131" mass="14263">MNERSRIATSARMSEYANKKYRSRSSSVTKENKKSSSVLLHPKRIPGEAPLAYTNAALSVESITVQPARCSVVNGSCPDLLTATVEDAVRKALGGSLHNLHQDVNQIQRTLSEIGKMLIILDCCGMLPSYS</sequence>
<dbReference type="GO" id="GO:0004497">
    <property type="term" value="F:monooxygenase activity"/>
    <property type="evidence" value="ECO:0007669"/>
    <property type="project" value="UniProtKB-KW"/>
</dbReference>
<comment type="caution">
    <text evidence="2">The sequence shown here is derived from an EMBL/GenBank/DDBJ whole genome shotgun (WGS) entry which is preliminary data.</text>
</comment>